<gene>
    <name evidence="4" type="ORF">ERW53_04655</name>
    <name evidence="3" type="ORF">ERW57_04135</name>
</gene>
<dbReference type="RefSeq" id="WP_130066361.1">
    <property type="nucleotide sequence ID" value="NZ_SEZK01000004.1"/>
</dbReference>
<organism evidence="3 5">
    <name type="scientific">Aliivibrio finisterrensis</name>
    <dbReference type="NCBI Taxonomy" id="511998"/>
    <lineage>
        <taxon>Bacteria</taxon>
        <taxon>Pseudomonadati</taxon>
        <taxon>Pseudomonadota</taxon>
        <taxon>Gammaproteobacteria</taxon>
        <taxon>Vibrionales</taxon>
        <taxon>Vibrionaceae</taxon>
        <taxon>Aliivibrio</taxon>
    </lineage>
</organism>
<feature type="transmembrane region" description="Helical" evidence="2">
    <location>
        <begin position="80"/>
        <end position="97"/>
    </location>
</feature>
<name>A0A4Q5KYS2_9GAMM</name>
<accession>A0A4Q5KYS2</accession>
<protein>
    <submittedName>
        <fullName evidence="3">Uncharacterized protein</fullName>
    </submittedName>
</protein>
<dbReference type="Proteomes" id="UP000294166">
    <property type="component" value="Unassembled WGS sequence"/>
</dbReference>
<evidence type="ECO:0000313" key="5">
    <source>
        <dbReference type="Proteomes" id="UP000294063"/>
    </source>
</evidence>
<dbReference type="AlphaFoldDB" id="A0A4Q5KYS2"/>
<evidence type="ECO:0000313" key="4">
    <source>
        <dbReference type="EMBL" id="RYU65831.1"/>
    </source>
</evidence>
<dbReference type="EMBL" id="SEZN01000006">
    <property type="protein sequence ID" value="RYU65831.1"/>
    <property type="molecule type" value="Genomic_DNA"/>
</dbReference>
<keyword evidence="2" id="KW-0472">Membrane</keyword>
<keyword evidence="2" id="KW-1133">Transmembrane helix</keyword>
<keyword evidence="2" id="KW-0812">Transmembrane</keyword>
<feature type="region of interest" description="Disordered" evidence="1">
    <location>
        <begin position="48"/>
        <end position="68"/>
    </location>
</feature>
<evidence type="ECO:0000313" key="6">
    <source>
        <dbReference type="Proteomes" id="UP000294166"/>
    </source>
</evidence>
<dbReference type="EMBL" id="SEZK01000004">
    <property type="protein sequence ID" value="RYU53324.1"/>
    <property type="molecule type" value="Genomic_DNA"/>
</dbReference>
<sequence>MFGDILGDLSGVEDTLSQFGNVGNLGNIPDLGGVESVIPGMGGMPSLTGGAGGAASNETTTNNSSGFQGGSIQFGSNATISPFVMVAVVIALGVYFVKRKG</sequence>
<dbReference type="Proteomes" id="UP000294063">
    <property type="component" value="Unassembled WGS sequence"/>
</dbReference>
<keyword evidence="6" id="KW-1185">Reference proteome</keyword>
<evidence type="ECO:0000256" key="2">
    <source>
        <dbReference type="SAM" id="Phobius"/>
    </source>
</evidence>
<evidence type="ECO:0000313" key="3">
    <source>
        <dbReference type="EMBL" id="RYU53324.1"/>
    </source>
</evidence>
<comment type="caution">
    <text evidence="3">The sequence shown here is derived from an EMBL/GenBank/DDBJ whole genome shotgun (WGS) entry which is preliminary data.</text>
</comment>
<evidence type="ECO:0000256" key="1">
    <source>
        <dbReference type="SAM" id="MobiDB-lite"/>
    </source>
</evidence>
<reference evidence="5 6" key="1">
    <citation type="submission" date="2019-02" db="EMBL/GenBank/DDBJ databases">
        <title>Genome sequences of Aliivibrio finisterrensis strains from farmed Atlantic salmon.</title>
        <authorList>
            <person name="Bowman J.P."/>
        </authorList>
    </citation>
    <scope>NUCLEOTIDE SEQUENCE [LARGE SCALE GENOMIC DNA]</scope>
    <source>
        <strain evidence="4 6">A21</strain>
        <strain evidence="3 5">A46</strain>
    </source>
</reference>
<proteinExistence type="predicted"/>